<dbReference type="Proteomes" id="UP000078558">
    <property type="component" value="Chromosome I"/>
</dbReference>
<sequence>MAKRAIPLSVVSNLPPSRHLRLSGSHFELGLRHGLAHREAIQRFLADRRTRLDAVAPAAQLADLSGRIAAHAECIEWALPGMAQEVRGLAHGAGITLEEGYLLQLRREIAGYQAVPTAGDCTTFGRLAGACTVLGQTIDLNGGMAPELSVLEITHGATGRRLAMASFTGLLGYLGLNDRGLAVGLNLVLAGTWRPGIPAYMLIRHLLDEADSVDDCLAVLRAVPLASSRALMLTDGRRLVTVEYVLDDIRITEADASCHANHFLHPDFVPRDALNPFARTSSLRRQQACEDALRAVPAEAALERYFAFMDAAPVHVADTGDLRRECTVGTAVMQPRLGVLAVRQRAPVAATSSPVAARALQAV</sequence>
<proteinExistence type="predicted"/>
<dbReference type="Gene3D" id="1.10.10.2120">
    <property type="match status" value="1"/>
</dbReference>
<dbReference type="InterPro" id="IPR047794">
    <property type="entry name" value="C45_proenzyme-like"/>
</dbReference>
<evidence type="ECO:0000313" key="2">
    <source>
        <dbReference type="EMBL" id="SBT27687.1"/>
    </source>
</evidence>
<dbReference type="NCBIfam" id="NF040521">
    <property type="entry name" value="C45_proenzyme"/>
    <property type="match status" value="1"/>
</dbReference>
<reference evidence="3 4" key="2">
    <citation type="submission" date="2017-08" db="EMBL/GenBank/DDBJ databases">
        <authorList>
            <person name="de Groot N.N."/>
        </authorList>
    </citation>
    <scope>NUCLEOTIDE SEQUENCE [LARGE SCALE GENOMIC DNA]</scope>
    <source>
        <strain evidence="3">Orrdi1</strain>
    </source>
</reference>
<dbReference type="PANTHER" id="PTHR34180">
    <property type="entry name" value="PEPTIDASE C45"/>
    <property type="match status" value="1"/>
</dbReference>
<dbReference type="EMBL" id="FLRC01000055">
    <property type="protein sequence ID" value="SBT27687.1"/>
    <property type="molecule type" value="Genomic_DNA"/>
</dbReference>
<dbReference type="EC" id="2.3.1.164" evidence="2"/>
<dbReference type="InterPro" id="IPR047801">
    <property type="entry name" value="Peptidase_C45"/>
</dbReference>
<accession>A0A1C3K8J8</accession>
<keyword evidence="2" id="KW-0808">Transferase</keyword>
<organism evidence="2 4">
    <name type="scientific">Orrella dioscoreae</name>
    <dbReference type="NCBI Taxonomy" id="1851544"/>
    <lineage>
        <taxon>Bacteria</taxon>
        <taxon>Pseudomonadati</taxon>
        <taxon>Pseudomonadota</taxon>
        <taxon>Betaproteobacteria</taxon>
        <taxon>Burkholderiales</taxon>
        <taxon>Alcaligenaceae</taxon>
        <taxon>Orrella</taxon>
    </lineage>
</organism>
<reference evidence="2 4" key="1">
    <citation type="submission" date="2016-06" db="EMBL/GenBank/DDBJ databases">
        <authorList>
            <person name="Kjaerup R.B."/>
            <person name="Dalgaard T.S."/>
            <person name="Juul-Madsen H.R."/>
        </authorList>
    </citation>
    <scope>NUCLEOTIDE SEQUENCE [LARGE SCALE GENOMIC DNA]</scope>
    <source>
        <strain evidence="2">Orrdi1</strain>
    </source>
</reference>
<gene>
    <name evidence="2" type="ORF">ODI_00676</name>
    <name evidence="3" type="ORF">ODI_R1503</name>
</gene>
<keyword evidence="4" id="KW-1185">Reference proteome</keyword>
<dbReference type="Gene3D" id="3.60.60.10">
    <property type="entry name" value="Penicillin V Acylase, Chain A"/>
    <property type="match status" value="1"/>
</dbReference>
<keyword evidence="2" id="KW-0012">Acyltransferase</keyword>
<dbReference type="Pfam" id="PF03417">
    <property type="entry name" value="AAT"/>
    <property type="match status" value="1"/>
</dbReference>
<protein>
    <submittedName>
        <fullName evidence="2">Acyl-coenzyme A:6-aminopenicillanic-acid-acyltransferase 40 kDa form (Isopenicillin-N N-acyltransferase)</fullName>
        <ecNumber evidence="2">2.3.1.164</ecNumber>
    </submittedName>
</protein>
<dbReference type="KEGG" id="odi:ODI_R1503"/>
<dbReference type="EMBL" id="LT907988">
    <property type="protein sequence ID" value="SOE48550.1"/>
    <property type="molecule type" value="Genomic_DNA"/>
</dbReference>
<dbReference type="PANTHER" id="PTHR34180:SF1">
    <property type="entry name" value="BETA-ALANYL-DOPAMINE_CARCININE HYDROLASE"/>
    <property type="match status" value="1"/>
</dbReference>
<evidence type="ECO:0000259" key="1">
    <source>
        <dbReference type="Pfam" id="PF03417"/>
    </source>
</evidence>
<dbReference type="STRING" id="1851544.ODI_00676"/>
<evidence type="ECO:0000313" key="3">
    <source>
        <dbReference type="EMBL" id="SOE48550.1"/>
    </source>
</evidence>
<dbReference type="GO" id="GO:0050640">
    <property type="term" value="F:isopenicillin-N N-acyltransferase activity"/>
    <property type="evidence" value="ECO:0007669"/>
    <property type="project" value="UniProtKB-EC"/>
</dbReference>
<dbReference type="AlphaFoldDB" id="A0A1C3K8J8"/>
<dbReference type="RefSeq" id="WP_067759689.1">
    <property type="nucleotide sequence ID" value="NZ_LT907988.1"/>
</dbReference>
<evidence type="ECO:0000313" key="4">
    <source>
        <dbReference type="Proteomes" id="UP000078558"/>
    </source>
</evidence>
<name>A0A1C3K8J8_9BURK</name>
<feature type="domain" description="Peptidase C45 hydrolase" evidence="1">
    <location>
        <begin position="130"/>
        <end position="304"/>
    </location>
</feature>
<dbReference type="OrthoDB" id="2910336at2"/>
<dbReference type="InterPro" id="IPR005079">
    <property type="entry name" value="Peptidase_C45_hydrolase"/>
</dbReference>